<reference evidence="2 3" key="1">
    <citation type="journal article" date="2011" name="J. Bacteriol.">
        <title>Draft genome sequence of Caloramator australicus strain RC3T, a thermoanaerobe from the Great Artesian Basin of Australia.</title>
        <authorList>
            <person name="Ogg C.D."/>
            <person name="Patel B.K.C."/>
        </authorList>
    </citation>
    <scope>NUCLEOTIDE SEQUENCE [LARGE SCALE GENOMIC DNA]</scope>
    <source>
        <strain evidence="2 3">RC3</strain>
    </source>
</reference>
<keyword evidence="1" id="KW-0472">Membrane</keyword>
<keyword evidence="1" id="KW-0812">Transmembrane</keyword>
<dbReference type="AlphaFoldDB" id="G0V498"/>
<keyword evidence="1" id="KW-1133">Transmembrane helix</keyword>
<evidence type="ECO:0000313" key="2">
    <source>
        <dbReference type="EMBL" id="CCC57938.1"/>
    </source>
</evidence>
<accession>G0V498</accession>
<keyword evidence="3" id="KW-1185">Reference proteome</keyword>
<evidence type="ECO:0000256" key="1">
    <source>
        <dbReference type="SAM" id="Phobius"/>
    </source>
</evidence>
<dbReference type="Proteomes" id="UP000007652">
    <property type="component" value="Unassembled WGS sequence"/>
</dbReference>
<sequence length="45" mass="5516">MIMAKTIVTILAYLILFLLDFLNVFNTKDKKRFQYTFFFIFLPLY</sequence>
<comment type="caution">
    <text evidence="2">The sequence shown here is derived from an EMBL/GenBank/DDBJ whole genome shotgun (WGS) entry which is preliminary data.</text>
</comment>
<gene>
    <name evidence="2" type="ORF">CAAU_0289</name>
</gene>
<organism evidence="2 3">
    <name type="scientific">Caloramator australicus RC3</name>
    <dbReference type="NCBI Taxonomy" id="857293"/>
    <lineage>
        <taxon>Bacteria</taxon>
        <taxon>Bacillati</taxon>
        <taxon>Bacillota</taxon>
        <taxon>Clostridia</taxon>
        <taxon>Eubacteriales</taxon>
        <taxon>Clostridiaceae</taxon>
        <taxon>Caloramator</taxon>
    </lineage>
</organism>
<proteinExistence type="predicted"/>
<dbReference type="STRING" id="857293.CAAU_0289"/>
<evidence type="ECO:0000313" key="3">
    <source>
        <dbReference type="Proteomes" id="UP000007652"/>
    </source>
</evidence>
<protein>
    <submittedName>
        <fullName evidence="2">Uncharacterized protein</fullName>
    </submittedName>
</protein>
<name>G0V498_9CLOT</name>
<dbReference type="EMBL" id="CAKP01000009">
    <property type="protein sequence ID" value="CCC57938.1"/>
    <property type="molecule type" value="Genomic_DNA"/>
</dbReference>
<feature type="transmembrane region" description="Helical" evidence="1">
    <location>
        <begin position="6"/>
        <end position="25"/>
    </location>
</feature>